<dbReference type="GO" id="GO:0016491">
    <property type="term" value="F:oxidoreductase activity"/>
    <property type="evidence" value="ECO:0007669"/>
    <property type="project" value="UniProtKB-KW"/>
</dbReference>
<reference evidence="5" key="1">
    <citation type="submission" date="2021-04" db="EMBL/GenBank/DDBJ databases">
        <title>Genome based classification of Actinospica acidithermotolerans sp. nov., an actinobacterium isolated from an Indonesian hot spring.</title>
        <authorList>
            <person name="Kusuma A.B."/>
            <person name="Putra K.E."/>
            <person name="Nafisah S."/>
            <person name="Loh J."/>
            <person name="Nouioui I."/>
            <person name="Goodfellow M."/>
        </authorList>
    </citation>
    <scope>NUCLEOTIDE SEQUENCE</scope>
    <source>
        <strain evidence="5">MGRD01-02</strain>
    </source>
</reference>
<feature type="non-terminal residue" evidence="5">
    <location>
        <position position="1"/>
    </location>
</feature>
<feature type="domain" description="FAD-dependent oxidoreductase 2 FAD-binding" evidence="3">
    <location>
        <begin position="17"/>
        <end position="56"/>
    </location>
</feature>
<dbReference type="Pfam" id="PF01593">
    <property type="entry name" value="Amino_oxidase"/>
    <property type="match status" value="1"/>
</dbReference>
<evidence type="ECO:0000313" key="6">
    <source>
        <dbReference type="Proteomes" id="UP000676325"/>
    </source>
</evidence>
<keyword evidence="1" id="KW-0285">Flavoprotein</keyword>
<name>A0A941IMD4_9ACTN</name>
<dbReference type="InterPro" id="IPR003953">
    <property type="entry name" value="FAD-dep_OxRdtase_2_FAD-bd"/>
</dbReference>
<dbReference type="SUPFAM" id="SSF51905">
    <property type="entry name" value="FAD/NAD(P)-binding domain"/>
    <property type="match status" value="1"/>
</dbReference>
<keyword evidence="2" id="KW-0560">Oxidoreductase</keyword>
<gene>
    <name evidence="5" type="ORF">KDK95_31975</name>
</gene>
<evidence type="ECO:0000313" key="5">
    <source>
        <dbReference type="EMBL" id="MBR7830967.1"/>
    </source>
</evidence>
<dbReference type="Pfam" id="PF00890">
    <property type="entry name" value="FAD_binding_2"/>
    <property type="match status" value="1"/>
</dbReference>
<feature type="domain" description="Amine oxidase" evidence="4">
    <location>
        <begin position="198"/>
        <end position="302"/>
    </location>
</feature>
<dbReference type="PANTHER" id="PTHR43734">
    <property type="entry name" value="PHYTOENE DESATURASE"/>
    <property type="match status" value="1"/>
</dbReference>
<dbReference type="InterPro" id="IPR036188">
    <property type="entry name" value="FAD/NAD-bd_sf"/>
</dbReference>
<dbReference type="PANTHER" id="PTHR43734:SF1">
    <property type="entry name" value="PHYTOENE DESATURASE"/>
    <property type="match status" value="1"/>
</dbReference>
<dbReference type="Gene3D" id="3.50.50.60">
    <property type="entry name" value="FAD/NAD(P)-binding domain"/>
    <property type="match status" value="2"/>
</dbReference>
<keyword evidence="6" id="KW-1185">Reference proteome</keyword>
<organism evidence="5 6">
    <name type="scientific">Actinospica acidithermotolerans</name>
    <dbReference type="NCBI Taxonomy" id="2828514"/>
    <lineage>
        <taxon>Bacteria</taxon>
        <taxon>Bacillati</taxon>
        <taxon>Actinomycetota</taxon>
        <taxon>Actinomycetes</taxon>
        <taxon>Catenulisporales</taxon>
        <taxon>Actinospicaceae</taxon>
        <taxon>Actinospica</taxon>
    </lineage>
</organism>
<evidence type="ECO:0000259" key="4">
    <source>
        <dbReference type="Pfam" id="PF01593"/>
    </source>
</evidence>
<accession>A0A941IMD4</accession>
<comment type="caution">
    <text evidence="5">The sequence shown here is derived from an EMBL/GenBank/DDBJ whole genome shotgun (WGS) entry which is preliminary data.</text>
</comment>
<sequence>GDGVWRRARTLWGMARIIVVGSGLAGLAAAARMASAANDVTVIERNAFPGGSLVWATPDTITLPAALRDLFVKTGGRKASAGGKLEEVVDLRPVDPVRTYRFPDGSSLDLPNAARGASKDAFDAAFGPGAGDAWLRVVDHGNRAWSAIRPTLVEVPDAGRGDLWRLLRNSAARRALAPRRTLRQIGEAAGIRDPRMMRVLDEYAQAAGAAPETAPAVLAIRPYIEQTFGAWRIVGGLPELATALYERCLKRGATFRFDAAAQSIAAGSVTLADGERLTADVVVAAVDAHVLARLTGGKQAKAAGDIRPTDYSPSILSVRLESRDTAERVYETVLFGAGDEATIRLRAAPERPNEWIASTDVPIGTRNPDPEALRQSVAQRLGIAEDALAVREVFTPADRELLTGTPGGSLHGPAINSLSSAILRSPTVQPIKGLLHVGPSSRPGPGIAFAALSTWNAAEVLKPTRV</sequence>
<dbReference type="InterPro" id="IPR002937">
    <property type="entry name" value="Amino_oxidase"/>
</dbReference>
<evidence type="ECO:0000259" key="3">
    <source>
        <dbReference type="Pfam" id="PF00890"/>
    </source>
</evidence>
<dbReference type="AlphaFoldDB" id="A0A941IMD4"/>
<evidence type="ECO:0000256" key="1">
    <source>
        <dbReference type="ARBA" id="ARBA00022630"/>
    </source>
</evidence>
<dbReference type="EMBL" id="JAGSOH010000171">
    <property type="protein sequence ID" value="MBR7830967.1"/>
    <property type="molecule type" value="Genomic_DNA"/>
</dbReference>
<dbReference type="RefSeq" id="WP_212522086.1">
    <property type="nucleotide sequence ID" value="NZ_JAGSOH010000171.1"/>
</dbReference>
<protein>
    <submittedName>
        <fullName evidence="5">FAD-dependent oxidoreductase</fullName>
    </submittedName>
</protein>
<evidence type="ECO:0000256" key="2">
    <source>
        <dbReference type="ARBA" id="ARBA00023002"/>
    </source>
</evidence>
<dbReference type="Proteomes" id="UP000676325">
    <property type="component" value="Unassembled WGS sequence"/>
</dbReference>
<proteinExistence type="predicted"/>